<protein>
    <submittedName>
        <fullName evidence="2">Uncharacterized protein</fullName>
    </submittedName>
</protein>
<gene>
    <name evidence="2" type="ORF">GCM10022226_71210</name>
</gene>
<dbReference type="EMBL" id="BAAAZR010000043">
    <property type="protein sequence ID" value="GAA3838729.1"/>
    <property type="molecule type" value="Genomic_DNA"/>
</dbReference>
<evidence type="ECO:0000313" key="2">
    <source>
        <dbReference type="EMBL" id="GAA3838729.1"/>
    </source>
</evidence>
<accession>A0ABP7J9M1</accession>
<proteinExistence type="predicted"/>
<keyword evidence="3" id="KW-1185">Reference proteome</keyword>
<keyword evidence="1" id="KW-0812">Transmembrane</keyword>
<keyword evidence="1" id="KW-0472">Membrane</keyword>
<evidence type="ECO:0000256" key="1">
    <source>
        <dbReference type="SAM" id="Phobius"/>
    </source>
</evidence>
<comment type="caution">
    <text evidence="2">The sequence shown here is derived from an EMBL/GenBank/DDBJ whole genome shotgun (WGS) entry which is preliminary data.</text>
</comment>
<sequence>MRKKTFPTVGGSLGFLSFKAVDAFGGAEPERAVVLLAGVEVVRPAAAAAGVTAAVVALGVVPLALPVPFVPFVPELEAAVLGA</sequence>
<evidence type="ECO:0000313" key="3">
    <source>
        <dbReference type="Proteomes" id="UP001500888"/>
    </source>
</evidence>
<reference evidence="3" key="1">
    <citation type="journal article" date="2019" name="Int. J. Syst. Evol. Microbiol.">
        <title>The Global Catalogue of Microorganisms (GCM) 10K type strain sequencing project: providing services to taxonomists for standard genome sequencing and annotation.</title>
        <authorList>
            <consortium name="The Broad Institute Genomics Platform"/>
            <consortium name="The Broad Institute Genome Sequencing Center for Infectious Disease"/>
            <person name="Wu L."/>
            <person name="Ma J."/>
        </authorList>
    </citation>
    <scope>NUCLEOTIDE SEQUENCE [LARGE SCALE GENOMIC DNA]</scope>
    <source>
        <strain evidence="3">JCM 16908</strain>
    </source>
</reference>
<feature type="transmembrane region" description="Helical" evidence="1">
    <location>
        <begin position="47"/>
        <end position="65"/>
    </location>
</feature>
<dbReference type="Proteomes" id="UP001500888">
    <property type="component" value="Unassembled WGS sequence"/>
</dbReference>
<keyword evidence="1" id="KW-1133">Transmembrane helix</keyword>
<name>A0ABP7J9M1_9ACTN</name>
<organism evidence="2 3">
    <name type="scientific">Sphaerisporangium flaviroseum</name>
    <dbReference type="NCBI Taxonomy" id="509199"/>
    <lineage>
        <taxon>Bacteria</taxon>
        <taxon>Bacillati</taxon>
        <taxon>Actinomycetota</taxon>
        <taxon>Actinomycetes</taxon>
        <taxon>Streptosporangiales</taxon>
        <taxon>Streptosporangiaceae</taxon>
        <taxon>Sphaerisporangium</taxon>
    </lineage>
</organism>